<dbReference type="GeneID" id="22911294"/>
<organism evidence="11 12">
    <name type="scientific">Gregarina niphandrodes</name>
    <name type="common">Septate eugregarine</name>
    <dbReference type="NCBI Taxonomy" id="110365"/>
    <lineage>
        <taxon>Eukaryota</taxon>
        <taxon>Sar</taxon>
        <taxon>Alveolata</taxon>
        <taxon>Apicomplexa</taxon>
        <taxon>Conoidasida</taxon>
        <taxon>Gregarinasina</taxon>
        <taxon>Eugregarinorida</taxon>
        <taxon>Gregarinidae</taxon>
        <taxon>Gregarina</taxon>
    </lineage>
</organism>
<evidence type="ECO:0000256" key="6">
    <source>
        <dbReference type="ARBA" id="ARBA00022676"/>
    </source>
</evidence>
<dbReference type="EC" id="2.4.2.9" evidence="4"/>
<keyword evidence="6 11" id="KW-0328">Glycosyltransferase</keyword>
<keyword evidence="12" id="KW-1185">Reference proteome</keyword>
<dbReference type="eggNOG" id="KOG4203">
    <property type="taxonomic scope" value="Eukaryota"/>
</dbReference>
<evidence type="ECO:0000313" key="12">
    <source>
        <dbReference type="Proteomes" id="UP000019763"/>
    </source>
</evidence>
<dbReference type="GO" id="GO:0005525">
    <property type="term" value="F:GTP binding"/>
    <property type="evidence" value="ECO:0007669"/>
    <property type="project" value="UniProtKB-KW"/>
</dbReference>
<name>A0A023BAY2_GRENI</name>
<dbReference type="InterPro" id="IPR000836">
    <property type="entry name" value="PRTase_dom"/>
</dbReference>
<keyword evidence="8" id="KW-0547">Nucleotide-binding</keyword>
<dbReference type="Proteomes" id="UP000019763">
    <property type="component" value="Unassembled WGS sequence"/>
</dbReference>
<dbReference type="SUPFAM" id="SSF53271">
    <property type="entry name" value="PRTase-like"/>
    <property type="match status" value="1"/>
</dbReference>
<comment type="caution">
    <text evidence="11">The sequence shown here is derived from an EMBL/GenBank/DDBJ whole genome shotgun (WGS) entry which is preliminary data.</text>
</comment>
<keyword evidence="9" id="KW-0342">GTP-binding</keyword>
<feature type="domain" description="Phosphoribosyltransferase" evidence="10">
    <location>
        <begin position="33"/>
        <end position="234"/>
    </location>
</feature>
<comment type="similarity">
    <text evidence="3">Belongs to the UPRTase family.</text>
</comment>
<evidence type="ECO:0000256" key="5">
    <source>
        <dbReference type="ARBA" id="ARBA00022533"/>
    </source>
</evidence>
<dbReference type="FunFam" id="3.40.50.2020:FF:000023">
    <property type="entry name" value="Probable uracil phosphoribosyltransferase"/>
    <property type="match status" value="1"/>
</dbReference>
<dbReference type="InterPro" id="IPR029057">
    <property type="entry name" value="PRTase-like"/>
</dbReference>
<dbReference type="AlphaFoldDB" id="A0A023BAY2"/>
<evidence type="ECO:0000256" key="7">
    <source>
        <dbReference type="ARBA" id="ARBA00022679"/>
    </source>
</evidence>
<evidence type="ECO:0000256" key="9">
    <source>
        <dbReference type="ARBA" id="ARBA00023134"/>
    </source>
</evidence>
<dbReference type="EMBL" id="AFNH02000240">
    <property type="protein sequence ID" value="EZG78866.1"/>
    <property type="molecule type" value="Genomic_DNA"/>
</dbReference>
<accession>A0A023BAY2</accession>
<dbReference type="NCBIfam" id="NF001097">
    <property type="entry name" value="PRK00129.1"/>
    <property type="match status" value="1"/>
</dbReference>
<keyword evidence="7 11" id="KW-0808">Transferase</keyword>
<dbReference type="VEuPathDB" id="CryptoDB:GNI_031580"/>
<dbReference type="OrthoDB" id="106623at2759"/>
<evidence type="ECO:0000313" key="11">
    <source>
        <dbReference type="EMBL" id="EZG78866.1"/>
    </source>
</evidence>
<keyword evidence="5" id="KW-0021">Allosteric enzyme</keyword>
<dbReference type="GO" id="GO:0004845">
    <property type="term" value="F:uracil phosphoribosyltransferase activity"/>
    <property type="evidence" value="ECO:0007669"/>
    <property type="project" value="UniProtKB-EC"/>
</dbReference>
<proteinExistence type="inferred from homology"/>
<dbReference type="Gene3D" id="3.40.50.2020">
    <property type="match status" value="1"/>
</dbReference>
<evidence type="ECO:0000256" key="3">
    <source>
        <dbReference type="ARBA" id="ARBA00009516"/>
    </source>
</evidence>
<dbReference type="GO" id="GO:0008655">
    <property type="term" value="P:pyrimidine-containing compound salvage"/>
    <property type="evidence" value="ECO:0007669"/>
    <property type="project" value="UniProtKB-ARBA"/>
</dbReference>
<reference evidence="11" key="1">
    <citation type="submission" date="2013-12" db="EMBL/GenBank/DDBJ databases">
        <authorList>
            <person name="Omoto C.K."/>
            <person name="Sibley D."/>
            <person name="Venepally P."/>
            <person name="Hadjithomas M."/>
            <person name="Karamycheva S."/>
            <person name="Brunk B."/>
            <person name="Roos D."/>
            <person name="Caler E."/>
            <person name="Lorenzi H."/>
        </authorList>
    </citation>
    <scope>NUCLEOTIDE SEQUENCE</scope>
</reference>
<evidence type="ECO:0000256" key="4">
    <source>
        <dbReference type="ARBA" id="ARBA00011894"/>
    </source>
</evidence>
<evidence type="ECO:0000256" key="1">
    <source>
        <dbReference type="ARBA" id="ARBA00001946"/>
    </source>
</evidence>
<evidence type="ECO:0000256" key="2">
    <source>
        <dbReference type="ARBA" id="ARBA00005180"/>
    </source>
</evidence>
<dbReference type="Pfam" id="PF14681">
    <property type="entry name" value="UPRTase"/>
    <property type="match status" value="1"/>
</dbReference>
<dbReference type="RefSeq" id="XP_011129174.1">
    <property type="nucleotide sequence ID" value="XM_011130872.1"/>
</dbReference>
<comment type="pathway">
    <text evidence="2">Pyrimidine metabolism; UMP biosynthesis via salvage pathway; UMP from uracil: step 1/1.</text>
</comment>
<evidence type="ECO:0000256" key="8">
    <source>
        <dbReference type="ARBA" id="ARBA00022741"/>
    </source>
</evidence>
<protein>
    <recommendedName>
        <fullName evidence="4">uracil phosphoribosyltransferase</fullName>
        <ecNumber evidence="4">2.4.2.9</ecNumber>
    </recommendedName>
</protein>
<evidence type="ECO:0000259" key="10">
    <source>
        <dbReference type="Pfam" id="PF14681"/>
    </source>
</evidence>
<dbReference type="OMA" id="NLFCTPM"/>
<dbReference type="CDD" id="cd06223">
    <property type="entry name" value="PRTases_typeI"/>
    <property type="match status" value="1"/>
</dbReference>
<comment type="cofactor">
    <cofactor evidence="1">
        <name>Mg(2+)</name>
        <dbReference type="ChEBI" id="CHEBI:18420"/>
    </cofactor>
</comment>
<sequence length="235" mass="26719">MSRRYSFDDREVVRINEFKKQYPQWSCEPLTAQKRAIFSIIRDKNTRKDEFVFYADRMTRLLVEEALNQMPFERTTVETPVQDATAPATKFVSKICGVSIVRAGECMEGALRAVCRGCRIGKILIQRDEETLEPNLIYTKLPSDVAERQVLLMDPMLATGGSAIRAIEVLIDQYNVPEDKIVFMNLVAAPEGVHRLCKRFPKVKVVTGVLDDRLNEKGYIVPGCGDFGDRYFGTI</sequence>
<gene>
    <name evidence="11" type="ORF">GNI_031580</name>
</gene>